<feature type="transmembrane region" description="Helical" evidence="2">
    <location>
        <begin position="230"/>
        <end position="251"/>
    </location>
</feature>
<dbReference type="SUPFAM" id="SSF82866">
    <property type="entry name" value="Multidrug efflux transporter AcrB transmembrane domain"/>
    <property type="match status" value="2"/>
</dbReference>
<dbReference type="InterPro" id="IPR051697">
    <property type="entry name" value="Patched_domain-protein"/>
</dbReference>
<feature type="transmembrane region" description="Helical" evidence="2">
    <location>
        <begin position="319"/>
        <end position="342"/>
    </location>
</feature>
<evidence type="ECO:0000256" key="1">
    <source>
        <dbReference type="ARBA" id="ARBA00005585"/>
    </source>
</evidence>
<feature type="transmembrane region" description="Helical" evidence="2">
    <location>
        <begin position="690"/>
        <end position="715"/>
    </location>
</feature>
<proteinExistence type="inferred from homology"/>
<feature type="transmembrane region" description="Helical" evidence="2">
    <location>
        <begin position="736"/>
        <end position="759"/>
    </location>
</feature>
<feature type="transmembrane region" description="Helical" evidence="2">
    <location>
        <begin position="348"/>
        <end position="371"/>
    </location>
</feature>
<dbReference type="PANTHER" id="PTHR10796:SF92">
    <property type="entry name" value="PATCHED-RELATED, ISOFORM A"/>
    <property type="match status" value="1"/>
</dbReference>
<accession>A0ABY7G313</accession>
<dbReference type="Gene3D" id="1.20.1640.10">
    <property type="entry name" value="Multidrug efflux transporter AcrB transmembrane domain"/>
    <property type="match status" value="2"/>
</dbReference>
<dbReference type="PANTHER" id="PTHR10796">
    <property type="entry name" value="PATCHED-RELATED"/>
    <property type="match status" value="1"/>
</dbReference>
<keyword evidence="2" id="KW-1133">Transmembrane helix</keyword>
<dbReference type="Proteomes" id="UP001164746">
    <property type="component" value="Chromosome 15"/>
</dbReference>
<gene>
    <name evidence="4" type="ORF">MAR_013493</name>
</gene>
<dbReference type="Pfam" id="PF12349">
    <property type="entry name" value="Sterol-sensing"/>
    <property type="match status" value="1"/>
</dbReference>
<dbReference type="PROSITE" id="PS50156">
    <property type="entry name" value="SSD"/>
    <property type="match status" value="1"/>
</dbReference>
<dbReference type="EMBL" id="CP111026">
    <property type="protein sequence ID" value="WAR27789.1"/>
    <property type="molecule type" value="Genomic_DNA"/>
</dbReference>
<feature type="transmembrane region" description="Helical" evidence="2">
    <location>
        <begin position="263"/>
        <end position="287"/>
    </location>
</feature>
<feature type="domain" description="SSD" evidence="3">
    <location>
        <begin position="229"/>
        <end position="371"/>
    </location>
</feature>
<evidence type="ECO:0000256" key="2">
    <source>
        <dbReference type="SAM" id="Phobius"/>
    </source>
</evidence>
<keyword evidence="2" id="KW-0472">Membrane</keyword>
<dbReference type="InterPro" id="IPR053958">
    <property type="entry name" value="HMGCR/SNAP/NPC1-like_SSD"/>
</dbReference>
<evidence type="ECO:0000259" key="3">
    <source>
        <dbReference type="PROSITE" id="PS50156"/>
    </source>
</evidence>
<name>A0ABY7G313_MYAAR</name>
<comment type="similarity">
    <text evidence="1">Belongs to the patched family.</text>
</comment>
<sequence length="816" mass="90872">MSRANHVYECVEGFMCSAFSTYGRFVARHPWKVLVLSVVVNGLLGLGMIRLNINIDAEHVYLPQGSQAKMDQDLIKNTFPDLSGRNYQSLHDIYFDSFWARVIVRSKSGNLLSRTELEALRQLNSLIHSINITSENGSTVEYSDLCARAYGSCAVDGALFWSPEFLTAVDAGIVTYPAFVSQVFGPIYYALQTDTFKNRLSSYSSDVLDIAFGHFTSMDEELHRNVLGDIFWFAVTIFLMVTYACIATLSFRDAVSQRCMLGIAGILAASLAIVSGFGFCSAIGIGIDDMFILLSGLSGAQGIDSIEDKMAETLRASGVSITITTLTDFIAFMAGLGSSFIAVRNFCLYTGVSVVFCYINNVTFFAACLTLNERRLKQNRHFLTCRRIATGAETLDSKDKSKCFAVCCVGSPPKNRAEAESLLDKFPRWLFPKIVLKLPFKILIVILFLGYLAVGIYGCINLKQGLVFTQLVPTDGYFYKYTNWLEIHFSRQTPVSFVANKAYNYSDSSTKTLIDHLINSTTSHDYFDERFELNWLNMYLSSSYHDVSNETNFISGLRTFFNDIRYARFENDVVIDSSGTQIVASRFYVLSRPLKDSQEEGKMMLKAREIAEDAELSCFAFSPYFDVFEQYVSVLKQTMQSVGIALAAVFVVTCILMPQPLLIIFVTVAVAMIMSGVFGYMLYIDVSLSAITMVQLIMCIGFSVDFTAHICHGYITSKSENRDERVRLAIDKTGAPIFHGAVSSLVGVVVLFGANSYIFRTFAAVMSFVLLFGIAHALLLLLVVLSWIGPKQVVEEHPLSNPNSVNHEVYELVSQI</sequence>
<dbReference type="InterPro" id="IPR000731">
    <property type="entry name" value="SSD"/>
</dbReference>
<feature type="transmembrane region" description="Helical" evidence="2">
    <location>
        <begin position="765"/>
        <end position="788"/>
    </location>
</feature>
<keyword evidence="5" id="KW-1185">Reference proteome</keyword>
<evidence type="ECO:0000313" key="4">
    <source>
        <dbReference type="EMBL" id="WAR27789.1"/>
    </source>
</evidence>
<feature type="transmembrane region" description="Helical" evidence="2">
    <location>
        <begin position="438"/>
        <end position="458"/>
    </location>
</feature>
<evidence type="ECO:0000313" key="5">
    <source>
        <dbReference type="Proteomes" id="UP001164746"/>
    </source>
</evidence>
<reference evidence="4" key="1">
    <citation type="submission" date="2022-11" db="EMBL/GenBank/DDBJ databases">
        <title>Centuries of genome instability and evolution in soft-shell clam transmissible cancer (bioRxiv).</title>
        <authorList>
            <person name="Hart S.F.M."/>
            <person name="Yonemitsu M.A."/>
            <person name="Giersch R.M."/>
            <person name="Beal B.F."/>
            <person name="Arriagada G."/>
            <person name="Davis B.W."/>
            <person name="Ostrander E.A."/>
            <person name="Goff S.P."/>
            <person name="Metzger M.J."/>
        </authorList>
    </citation>
    <scope>NUCLEOTIDE SEQUENCE</scope>
    <source>
        <strain evidence="4">MELC-2E11</strain>
        <tissue evidence="4">Siphon/mantle</tissue>
    </source>
</reference>
<keyword evidence="2" id="KW-0812">Transmembrane</keyword>
<organism evidence="4 5">
    <name type="scientific">Mya arenaria</name>
    <name type="common">Soft-shell clam</name>
    <dbReference type="NCBI Taxonomy" id="6604"/>
    <lineage>
        <taxon>Eukaryota</taxon>
        <taxon>Metazoa</taxon>
        <taxon>Spiralia</taxon>
        <taxon>Lophotrochozoa</taxon>
        <taxon>Mollusca</taxon>
        <taxon>Bivalvia</taxon>
        <taxon>Autobranchia</taxon>
        <taxon>Heteroconchia</taxon>
        <taxon>Euheterodonta</taxon>
        <taxon>Imparidentia</taxon>
        <taxon>Neoheterodontei</taxon>
        <taxon>Myida</taxon>
        <taxon>Myoidea</taxon>
        <taxon>Myidae</taxon>
        <taxon>Mya</taxon>
    </lineage>
</organism>
<protein>
    <submittedName>
        <fullName evidence="4">PTHD3-like protein</fullName>
    </submittedName>
</protein>
<feature type="transmembrane region" description="Helical" evidence="2">
    <location>
        <begin position="661"/>
        <end position="684"/>
    </location>
</feature>